<organism evidence="4 5">
    <name type="scientific">Lutibacter maritimus</name>
    <dbReference type="NCBI Taxonomy" id="593133"/>
    <lineage>
        <taxon>Bacteria</taxon>
        <taxon>Pseudomonadati</taxon>
        <taxon>Bacteroidota</taxon>
        <taxon>Flavobacteriia</taxon>
        <taxon>Flavobacteriales</taxon>
        <taxon>Flavobacteriaceae</taxon>
        <taxon>Lutibacter</taxon>
    </lineage>
</organism>
<gene>
    <name evidence="4" type="ORF">SAMN04488006_1077</name>
</gene>
<dbReference type="GO" id="GO:0004748">
    <property type="term" value="F:ribonucleoside-diphosphate reductase activity, thioredoxin disulfide as acceptor"/>
    <property type="evidence" value="ECO:0007669"/>
    <property type="project" value="UniProtKB-EC"/>
</dbReference>
<evidence type="ECO:0000313" key="4">
    <source>
        <dbReference type="EMBL" id="SFS40086.1"/>
    </source>
</evidence>
<protein>
    <recommendedName>
        <fullName evidence="3">ribonucleoside-diphosphate reductase</fullName>
        <ecNumber evidence="3">1.17.4.1</ecNumber>
    </recommendedName>
</protein>
<dbReference type="EC" id="1.17.4.1" evidence="3"/>
<dbReference type="Pfam" id="PF00268">
    <property type="entry name" value="Ribonuc_red_sm"/>
    <property type="match status" value="1"/>
</dbReference>
<dbReference type="GO" id="GO:0005829">
    <property type="term" value="C:cytosol"/>
    <property type="evidence" value="ECO:0007669"/>
    <property type="project" value="TreeGrafter"/>
</dbReference>
<evidence type="ECO:0000256" key="2">
    <source>
        <dbReference type="ARBA" id="ARBA00009303"/>
    </source>
</evidence>
<dbReference type="InterPro" id="IPR009078">
    <property type="entry name" value="Ferritin-like_SF"/>
</dbReference>
<evidence type="ECO:0000256" key="1">
    <source>
        <dbReference type="ARBA" id="ARBA00001962"/>
    </source>
</evidence>
<dbReference type="EMBL" id="FOZP01000002">
    <property type="protein sequence ID" value="SFS40086.1"/>
    <property type="molecule type" value="Genomic_DNA"/>
</dbReference>
<comment type="cofactor">
    <cofactor evidence="1">
        <name>Fe cation</name>
        <dbReference type="ChEBI" id="CHEBI:24875"/>
    </cofactor>
</comment>
<name>A0A1I6PIU4_9FLAO</name>
<dbReference type="CDD" id="cd01049">
    <property type="entry name" value="RNRR2"/>
    <property type="match status" value="1"/>
</dbReference>
<dbReference type="STRING" id="593133.SAMN04488006_1077"/>
<evidence type="ECO:0000313" key="5">
    <source>
        <dbReference type="Proteomes" id="UP000199312"/>
    </source>
</evidence>
<dbReference type="InterPro" id="IPR030475">
    <property type="entry name" value="RNR_small_AS"/>
</dbReference>
<dbReference type="SUPFAM" id="SSF47240">
    <property type="entry name" value="Ferritin-like"/>
    <property type="match status" value="1"/>
</dbReference>
<reference evidence="5" key="1">
    <citation type="submission" date="2016-10" db="EMBL/GenBank/DDBJ databases">
        <authorList>
            <person name="Varghese N."/>
            <person name="Submissions S."/>
        </authorList>
    </citation>
    <scope>NUCLEOTIDE SEQUENCE [LARGE SCALE GENOMIC DNA]</scope>
    <source>
        <strain evidence="5">DSM 24450</strain>
    </source>
</reference>
<dbReference type="Gene3D" id="1.10.620.20">
    <property type="entry name" value="Ribonucleotide Reductase, subunit A"/>
    <property type="match status" value="1"/>
</dbReference>
<dbReference type="InterPro" id="IPR033909">
    <property type="entry name" value="RNR_small"/>
</dbReference>
<dbReference type="Proteomes" id="UP000199312">
    <property type="component" value="Unassembled WGS sequence"/>
</dbReference>
<dbReference type="InterPro" id="IPR012348">
    <property type="entry name" value="RNR-like"/>
</dbReference>
<dbReference type="UniPathway" id="UPA00326"/>
<dbReference type="PROSITE" id="PS00368">
    <property type="entry name" value="RIBORED_SMALL"/>
    <property type="match status" value="1"/>
</dbReference>
<evidence type="ECO:0000256" key="3">
    <source>
        <dbReference type="ARBA" id="ARBA00012274"/>
    </source>
</evidence>
<dbReference type="PANTHER" id="PTHR23409">
    <property type="entry name" value="RIBONUCLEOSIDE-DIPHOSPHATE REDUCTASE SMALL CHAIN"/>
    <property type="match status" value="1"/>
</dbReference>
<dbReference type="AlphaFoldDB" id="A0A1I6PIU4"/>
<dbReference type="GO" id="GO:0009263">
    <property type="term" value="P:deoxyribonucleotide biosynthetic process"/>
    <property type="evidence" value="ECO:0007669"/>
    <property type="project" value="InterPro"/>
</dbReference>
<comment type="similarity">
    <text evidence="2">Belongs to the ribonucleoside diphosphate reductase small chain family.</text>
</comment>
<keyword evidence="5" id="KW-1185">Reference proteome</keyword>
<accession>A0A1I6PIU4</accession>
<sequence length="324" mass="37598">MSFIEPILQENKDRFVIFPIQHQDIWEWYKKQEASIWTAEEIDLHQDVIDWEKKLTDDERYFIKHILAFFAASDGIVNENLAENFVSEVQYSEAKFFYGFQIMMENIHSEVYSLLIDTYVKNEVEKNELFKAIEVFPAIKLKADWALKWIESPSFAERLIAFAAVEGIFFSGSFCSIFWLKKRGLLPGLTFSNELISRDEGLHCDFAVHLHNNHIVNKVPKERITEIIVDALDIERKFITESLPVSLIGMNAKLMTQYLEFVTDRLLMEFGCDSVYNVSNPFDFMEMISLEGKTNFFEKRVSEYQKAGVKSGSGTGSISFDADF</sequence>
<dbReference type="OrthoDB" id="9766544at2"/>
<proteinExistence type="inferred from homology"/>
<dbReference type="InterPro" id="IPR000358">
    <property type="entry name" value="RNR_small_fam"/>
</dbReference>
<dbReference type="PANTHER" id="PTHR23409:SF18">
    <property type="entry name" value="RIBONUCLEOSIDE-DIPHOSPHATE REDUCTASE SUBUNIT M2"/>
    <property type="match status" value="1"/>
</dbReference>
<dbReference type="RefSeq" id="WP_090223482.1">
    <property type="nucleotide sequence ID" value="NZ_FOZP01000002.1"/>
</dbReference>